<accession>A0ABR7R4W9</accession>
<dbReference type="InterPro" id="IPR051683">
    <property type="entry name" value="Enoyl-CoA_Hydratase/Isomerase"/>
</dbReference>
<evidence type="ECO:0000256" key="1">
    <source>
        <dbReference type="ARBA" id="ARBA00005254"/>
    </source>
</evidence>
<dbReference type="PANTHER" id="PTHR42964:SF1">
    <property type="entry name" value="POLYKETIDE BIOSYNTHESIS ENOYL-COA HYDRATASE PKSH-RELATED"/>
    <property type="match status" value="1"/>
</dbReference>
<sequence length="269" mass="27363">MSTDEQAPLLVRRDGAVVRAILNRPARRNAMNAELVGQLDALLAELAEDRGARVLVISGAGGHFCAGLDLAEAGTPLPPEEKLARQLSRNRRTATRLATIAALPQVVIADVEGSAFAGGLGLVCAADIALASAEARFAAPEVRRGLVPAQILPWLAHRMGRSQAGRLVLQGATIGAPQALATGLVHEVLPDAAALAARTAAVVADVLQGAPGALAETKALLAALGDPVPGDYAEAGAQAFARCAAGGEAEEGIAAFKAKRQPAWASIPA</sequence>
<protein>
    <submittedName>
        <fullName evidence="2">Enoyl-CoA hydratase/isomerase family protein</fullName>
    </submittedName>
</protein>
<reference evidence="2 3" key="1">
    <citation type="journal article" date="2009" name="Int. J. Syst. Evol. Microbiol.">
        <title>Transfer of Teichococcus ludipueritiae and Muricoccus roseus to the genus Roseomonas, as Roseomonas ludipueritiae comb. nov. and Roseomonas rosea comb. nov., respectively, and emended description of the genus Roseomonas.</title>
        <authorList>
            <person name="Sanchez-Porro C."/>
            <person name="Gallego V."/>
            <person name="Busse H.J."/>
            <person name="Kampfer P."/>
            <person name="Ventosa A."/>
        </authorList>
    </citation>
    <scope>NUCLEOTIDE SEQUENCE [LARGE SCALE GENOMIC DNA]</scope>
    <source>
        <strain evidence="2 3">DSM 14915</strain>
    </source>
</reference>
<dbReference type="InterPro" id="IPR029045">
    <property type="entry name" value="ClpP/crotonase-like_dom_sf"/>
</dbReference>
<dbReference type="RefSeq" id="WP_187777793.1">
    <property type="nucleotide sequence ID" value="NZ_JACTUZ010000016.1"/>
</dbReference>
<dbReference type="Proteomes" id="UP000603940">
    <property type="component" value="Unassembled WGS sequence"/>
</dbReference>
<dbReference type="InterPro" id="IPR001753">
    <property type="entry name" value="Enoyl-CoA_hydra/iso"/>
</dbReference>
<evidence type="ECO:0000313" key="2">
    <source>
        <dbReference type="EMBL" id="MBC9176642.1"/>
    </source>
</evidence>
<dbReference type="Gene3D" id="3.90.226.10">
    <property type="entry name" value="2-enoyl-CoA Hydratase, Chain A, domain 1"/>
    <property type="match status" value="1"/>
</dbReference>
<dbReference type="Pfam" id="PF00378">
    <property type="entry name" value="ECH_1"/>
    <property type="match status" value="1"/>
</dbReference>
<comment type="caution">
    <text evidence="2">The sequence shown here is derived from an EMBL/GenBank/DDBJ whole genome shotgun (WGS) entry which is preliminary data.</text>
</comment>
<organism evidence="2 3">
    <name type="scientific">Pseudoroseomonas ludipueritiae</name>
    <dbReference type="NCBI Taxonomy" id="198093"/>
    <lineage>
        <taxon>Bacteria</taxon>
        <taxon>Pseudomonadati</taxon>
        <taxon>Pseudomonadota</taxon>
        <taxon>Alphaproteobacteria</taxon>
        <taxon>Acetobacterales</taxon>
        <taxon>Acetobacteraceae</taxon>
        <taxon>Pseudoroseomonas</taxon>
    </lineage>
</organism>
<proteinExistence type="inferred from homology"/>
<dbReference type="SUPFAM" id="SSF52096">
    <property type="entry name" value="ClpP/crotonase"/>
    <property type="match status" value="1"/>
</dbReference>
<gene>
    <name evidence="2" type="ORF">IBL25_06765</name>
</gene>
<dbReference type="InterPro" id="IPR014748">
    <property type="entry name" value="Enoyl-CoA_hydra_C"/>
</dbReference>
<evidence type="ECO:0000313" key="3">
    <source>
        <dbReference type="Proteomes" id="UP000603940"/>
    </source>
</evidence>
<dbReference type="EMBL" id="JACTUZ010000016">
    <property type="protein sequence ID" value="MBC9176642.1"/>
    <property type="molecule type" value="Genomic_DNA"/>
</dbReference>
<comment type="similarity">
    <text evidence="1">Belongs to the enoyl-CoA hydratase/isomerase family.</text>
</comment>
<dbReference type="Gene3D" id="1.10.12.10">
    <property type="entry name" value="Lyase 2-enoyl-coa Hydratase, Chain A, domain 2"/>
    <property type="match status" value="1"/>
</dbReference>
<dbReference type="PANTHER" id="PTHR42964">
    <property type="entry name" value="ENOYL-COA HYDRATASE"/>
    <property type="match status" value="1"/>
</dbReference>
<dbReference type="CDD" id="cd06558">
    <property type="entry name" value="crotonase-like"/>
    <property type="match status" value="1"/>
</dbReference>
<keyword evidence="3" id="KW-1185">Reference proteome</keyword>
<name>A0ABR7R4W9_9PROT</name>